<evidence type="ECO:0000313" key="3">
    <source>
        <dbReference type="EMBL" id="QCX37263.1"/>
    </source>
</evidence>
<accession>A0A5B7TQ13</accession>
<dbReference type="InterPro" id="IPR031778">
    <property type="entry name" value="Sortilin_N"/>
</dbReference>
<evidence type="ECO:0000313" key="4">
    <source>
        <dbReference type="Proteomes" id="UP000306229"/>
    </source>
</evidence>
<dbReference type="KEGG" id="fbe:FF125_01950"/>
<keyword evidence="4" id="KW-1185">Reference proteome</keyword>
<proteinExistence type="predicted"/>
<feature type="domain" description="Sortilin N-terminal" evidence="2">
    <location>
        <begin position="78"/>
        <end position="196"/>
    </location>
</feature>
<dbReference type="RefSeq" id="WP_138948207.1">
    <property type="nucleotide sequence ID" value="NZ_CP040749.1"/>
</dbReference>
<dbReference type="Pfam" id="PF15902">
    <property type="entry name" value="Sortilin-Vps10"/>
    <property type="match status" value="1"/>
</dbReference>
<dbReference type="SUPFAM" id="SSF50939">
    <property type="entry name" value="Sialidases"/>
    <property type="match status" value="1"/>
</dbReference>
<dbReference type="InterPro" id="IPR015943">
    <property type="entry name" value="WD40/YVTN_repeat-like_dom_sf"/>
</dbReference>
<organism evidence="3 4">
    <name type="scientific">Aureibaculum algae</name>
    <dbReference type="NCBI Taxonomy" id="2584122"/>
    <lineage>
        <taxon>Bacteria</taxon>
        <taxon>Pseudomonadati</taxon>
        <taxon>Bacteroidota</taxon>
        <taxon>Flavobacteriia</taxon>
        <taxon>Flavobacteriales</taxon>
        <taxon>Flavobacteriaceae</taxon>
        <taxon>Aureibaculum</taxon>
    </lineage>
</organism>
<name>A0A5B7TQ13_9FLAO</name>
<dbReference type="InterPro" id="IPR036278">
    <property type="entry name" value="Sialidase_sf"/>
</dbReference>
<reference evidence="3 4" key="1">
    <citation type="submission" date="2019-05" db="EMBL/GenBank/DDBJ databases">
        <title>Algicella ahnfeltiae gen. nov., sp. nov., a novel marine bacterium of the family Flavobacteriaceae isolated from a red alga.</title>
        <authorList>
            <person name="Nedashkovskaya O.I."/>
            <person name="Kukhlevskiy A.D."/>
            <person name="Kim S.-G."/>
            <person name="Zhukova N.V."/>
            <person name="Mikhailov V.V."/>
        </authorList>
    </citation>
    <scope>NUCLEOTIDE SEQUENCE [LARGE SCALE GENOMIC DNA]</scope>
    <source>
        <strain evidence="3 4">10Alg115</strain>
    </source>
</reference>
<protein>
    <submittedName>
        <fullName evidence="3">Glycosyl hydrolase</fullName>
    </submittedName>
</protein>
<dbReference type="CDD" id="cd15482">
    <property type="entry name" value="Sialidase_non-viral"/>
    <property type="match status" value="3"/>
</dbReference>
<dbReference type="PANTHER" id="PTHR43739">
    <property type="entry name" value="XYLOGLUCANASE (EUROFUNG)"/>
    <property type="match status" value="1"/>
</dbReference>
<sequence>MNKIFFLAVCLLFATADKVNAQKRQKKQKTQEPLFIEKYYDAMQWRNIGPFRGGRSAAVTGVPGKANLYYFGATGGGVWRTTDAGNTWDNISDGFFGGSVGAVAVSEWDNNVIYVGMGEKTIRGNVSSGDGMYKSVDAGKTWKHMGLKNSRHIPRVRIHPKNPDIVYAAVLGDLYKSSEERGVYKSTDGGENWKKVLFANADAGAIDLILDPNNPRILYASTWNARRTPYSLSSGGEGSALYKSTDEGETWTNISTNEGLPKGIWGISGVTVSPVNSDIVWALIENKDGGVYKSTDAGKTWKLINNERKLRQRAWYYTRLYADTQDENGLYVLNVSYHQSKDGGKTYKTYGAPHGDHHDLWMDPNDNQRMIIGDDGGAQISFDAGENWSTYHNQPTSQFYRVVTDNHFPYRIYGAQQDNSTVRISHRTDGRYITESDWESTAGGESAHIAVDPNNDDIVYGGSYGAFLTRINHKTNERRAVNVWPDDPMGHGAKDFKYRFQWNFPVLFSPNNPKKLYAASNHLHATTNEGQSWEIISPDLTRNDPKTLGPSGGPITKDNTSVEYYATIFAVAESPIENGLIWTGSDDGLVHITKDGGVTWNNITPKIMPEWMMINCIEIDPFNKGGAYIVGTKYKTGDYRPYIYKTADYGVTWTKLTNGIGNESFTRALRADPKRKGLLYAGTERGMYISFDDGNNWTPFQLNLPIVPITDLTIKNDNLIAATQGRSFWIIDDLTPLHQLNKNIISKDFYAYKPMDSYKMGGGRGAKSKTNGQNHYGGVAINFYVKDTAKADTLSLSFFDNNKQLIKKYSTHPNKEKKEETLKVKPGNNIFNWNMMYAGAEKVEGMILWWASLNGPQAIPGNYNVVLSKNNKSESKDFTILKDPRSESTQEDLQAQFNFIIEVRDKLTEIHKALKNVKKVKDQITVLKKSITDKKKHKELLDFANKISKEVTVIENNLYQTKSKSNQDPLNFPIKLNNKLGHLNALTSMGSYRPTDQEVQFKNEITIAIDKELTALYQIFKNDVSELNKKVKTSEIDLIQLAPPQPSTVMKE</sequence>
<dbReference type="GO" id="GO:0016787">
    <property type="term" value="F:hydrolase activity"/>
    <property type="evidence" value="ECO:0007669"/>
    <property type="project" value="UniProtKB-KW"/>
</dbReference>
<keyword evidence="3" id="KW-0378">Hydrolase</keyword>
<dbReference type="OrthoDB" id="9757809at2"/>
<dbReference type="SUPFAM" id="SSF110296">
    <property type="entry name" value="Oligoxyloglucan reducing end-specific cellobiohydrolase"/>
    <property type="match status" value="2"/>
</dbReference>
<dbReference type="InterPro" id="IPR052025">
    <property type="entry name" value="Xyloglucanase_GH74"/>
</dbReference>
<evidence type="ECO:0000256" key="1">
    <source>
        <dbReference type="ARBA" id="ARBA00022737"/>
    </source>
</evidence>
<dbReference type="GO" id="GO:0010411">
    <property type="term" value="P:xyloglucan metabolic process"/>
    <property type="evidence" value="ECO:0007669"/>
    <property type="project" value="TreeGrafter"/>
</dbReference>
<dbReference type="Proteomes" id="UP000306229">
    <property type="component" value="Chromosome"/>
</dbReference>
<keyword evidence="1" id="KW-0677">Repeat</keyword>
<evidence type="ECO:0000259" key="2">
    <source>
        <dbReference type="Pfam" id="PF15902"/>
    </source>
</evidence>
<dbReference type="Gene3D" id="2.130.10.10">
    <property type="entry name" value="YVTN repeat-like/Quinoprotein amine dehydrogenase"/>
    <property type="match status" value="4"/>
</dbReference>
<dbReference type="AlphaFoldDB" id="A0A5B7TQ13"/>
<dbReference type="EMBL" id="CP040749">
    <property type="protein sequence ID" value="QCX37263.1"/>
    <property type="molecule type" value="Genomic_DNA"/>
</dbReference>
<dbReference type="PANTHER" id="PTHR43739:SF5">
    <property type="entry name" value="EXO-ALPHA-SIALIDASE"/>
    <property type="match status" value="1"/>
</dbReference>
<gene>
    <name evidence="3" type="ORF">FF125_01950</name>
</gene>